<dbReference type="PANTHER" id="PTHR11638:SF181">
    <property type="entry name" value="ATPASE SUBUNIT OF ATP-DEPENDENT PROTEASE"/>
    <property type="match status" value="1"/>
</dbReference>
<dbReference type="Proteomes" id="UP000601768">
    <property type="component" value="Unassembled WGS sequence"/>
</dbReference>
<evidence type="ECO:0000256" key="7">
    <source>
        <dbReference type="SAM" id="MobiDB-lite"/>
    </source>
</evidence>
<dbReference type="PROSITE" id="PS00871">
    <property type="entry name" value="CLPAB_2"/>
    <property type="match status" value="1"/>
</dbReference>
<dbReference type="Pfam" id="PF17871">
    <property type="entry name" value="AAA_lid_9"/>
    <property type="match status" value="1"/>
</dbReference>
<dbReference type="InterPro" id="IPR041546">
    <property type="entry name" value="ClpA/ClpB_AAA_lid"/>
</dbReference>
<evidence type="ECO:0000259" key="9">
    <source>
        <dbReference type="SMART" id="SM01086"/>
    </source>
</evidence>
<dbReference type="AlphaFoldDB" id="A0A8J6IVV3"/>
<dbReference type="GO" id="GO:0005524">
    <property type="term" value="F:ATP binding"/>
    <property type="evidence" value="ECO:0007669"/>
    <property type="project" value="UniProtKB-KW"/>
</dbReference>
<dbReference type="SUPFAM" id="SSF81923">
    <property type="entry name" value="Double Clp-N motif"/>
    <property type="match status" value="1"/>
</dbReference>
<keyword evidence="5" id="KW-0143">Chaperone</keyword>
<comment type="caution">
    <text evidence="10">The sequence shown here is derived from an EMBL/GenBank/DDBJ whole genome shotgun (WGS) entry which is preliminary data.</text>
</comment>
<dbReference type="GO" id="GO:0016887">
    <property type="term" value="F:ATP hydrolysis activity"/>
    <property type="evidence" value="ECO:0007669"/>
    <property type="project" value="InterPro"/>
</dbReference>
<dbReference type="CDD" id="cd19499">
    <property type="entry name" value="RecA-like_ClpB_Hsp104-like"/>
    <property type="match status" value="1"/>
</dbReference>
<dbReference type="InterPro" id="IPR003593">
    <property type="entry name" value="AAA+_ATPase"/>
</dbReference>
<dbReference type="SMART" id="SM00382">
    <property type="entry name" value="AAA"/>
    <property type="match status" value="2"/>
</dbReference>
<feature type="domain" description="AAA+ ATPase" evidence="8">
    <location>
        <begin position="221"/>
        <end position="366"/>
    </location>
</feature>
<keyword evidence="4" id="KW-0067">ATP-binding</keyword>
<dbReference type="EMBL" id="JACNEP010000009">
    <property type="protein sequence ID" value="MBC3766677.1"/>
    <property type="molecule type" value="Genomic_DNA"/>
</dbReference>
<dbReference type="GO" id="GO:0005737">
    <property type="term" value="C:cytoplasm"/>
    <property type="evidence" value="ECO:0007669"/>
    <property type="project" value="TreeGrafter"/>
</dbReference>
<dbReference type="Gene3D" id="1.10.1780.10">
    <property type="entry name" value="Clp, N-terminal domain"/>
    <property type="match status" value="1"/>
</dbReference>
<dbReference type="InterPro" id="IPR001270">
    <property type="entry name" value="ClpA/B"/>
</dbReference>
<dbReference type="FunFam" id="3.40.50.300:FF:000010">
    <property type="entry name" value="Chaperone clpB 1, putative"/>
    <property type="match status" value="1"/>
</dbReference>
<dbReference type="SMART" id="SM01086">
    <property type="entry name" value="ClpB_D2-small"/>
    <property type="match status" value="1"/>
</dbReference>
<name>A0A8J6IVV3_9ALTE</name>
<dbReference type="NCBIfam" id="TIGR03345">
    <property type="entry name" value="VI_ClpV1"/>
    <property type="match status" value="1"/>
</dbReference>
<reference evidence="10" key="2">
    <citation type="submission" date="2020-08" db="EMBL/GenBank/DDBJ databases">
        <authorList>
            <person name="Lai Q."/>
        </authorList>
    </citation>
    <scope>NUCLEOTIDE SEQUENCE</scope>
    <source>
        <strain evidence="10">S27-2</strain>
    </source>
</reference>
<keyword evidence="3" id="KW-0547">Nucleotide-binding</keyword>
<feature type="compositionally biased region" description="Low complexity" evidence="7">
    <location>
        <begin position="160"/>
        <end position="170"/>
    </location>
</feature>
<dbReference type="Pfam" id="PF23569">
    <property type="entry name" value="NBD_SMAX1"/>
    <property type="match status" value="1"/>
</dbReference>
<evidence type="ECO:0000256" key="4">
    <source>
        <dbReference type="ARBA" id="ARBA00022840"/>
    </source>
</evidence>
<feature type="coiled-coil region" evidence="6">
    <location>
        <begin position="435"/>
        <end position="535"/>
    </location>
</feature>
<dbReference type="SUPFAM" id="SSF52540">
    <property type="entry name" value="P-loop containing nucleoside triphosphate hydrolases"/>
    <property type="match status" value="2"/>
</dbReference>
<dbReference type="InterPro" id="IPR003959">
    <property type="entry name" value="ATPase_AAA_core"/>
</dbReference>
<evidence type="ECO:0000256" key="1">
    <source>
        <dbReference type="ARBA" id="ARBA00008675"/>
    </source>
</evidence>
<evidence type="ECO:0000256" key="2">
    <source>
        <dbReference type="ARBA" id="ARBA00022737"/>
    </source>
</evidence>
<gene>
    <name evidence="10" type="primary">tssH</name>
    <name evidence="10" type="ORF">H8B19_12375</name>
</gene>
<keyword evidence="6" id="KW-0175">Coiled coil</keyword>
<dbReference type="Pfam" id="PF07724">
    <property type="entry name" value="AAA_2"/>
    <property type="match status" value="1"/>
</dbReference>
<dbReference type="FunFam" id="3.40.50.300:FF:000025">
    <property type="entry name" value="ATP-dependent Clp protease subunit"/>
    <property type="match status" value="1"/>
</dbReference>
<evidence type="ECO:0000313" key="10">
    <source>
        <dbReference type="EMBL" id="MBC3766677.1"/>
    </source>
</evidence>
<proteinExistence type="inferred from homology"/>
<dbReference type="Gene3D" id="1.10.8.60">
    <property type="match status" value="1"/>
</dbReference>
<reference evidence="10" key="1">
    <citation type="journal article" date="2018" name="Int. J. Syst. Evol. Microbiol.">
        <title>Neptunicella marina gen. nov., sp. nov., isolated from surface seawater.</title>
        <authorList>
            <person name="Liu X."/>
            <person name="Lai Q."/>
            <person name="Du Y."/>
            <person name="Zhang X."/>
            <person name="Liu Z."/>
            <person name="Sun F."/>
            <person name="Shao Z."/>
        </authorList>
    </citation>
    <scope>NUCLEOTIDE SEQUENCE</scope>
    <source>
        <strain evidence="10">S27-2</strain>
    </source>
</reference>
<evidence type="ECO:0000256" key="6">
    <source>
        <dbReference type="SAM" id="Coils"/>
    </source>
</evidence>
<dbReference type="PANTHER" id="PTHR11638">
    <property type="entry name" value="ATP-DEPENDENT CLP PROTEASE"/>
    <property type="match status" value="1"/>
</dbReference>
<evidence type="ECO:0000256" key="3">
    <source>
        <dbReference type="ARBA" id="ARBA00022741"/>
    </source>
</evidence>
<dbReference type="PROSITE" id="PS00870">
    <property type="entry name" value="CLPAB_1"/>
    <property type="match status" value="1"/>
</dbReference>
<evidence type="ECO:0000259" key="8">
    <source>
        <dbReference type="SMART" id="SM00382"/>
    </source>
</evidence>
<dbReference type="InterPro" id="IPR027417">
    <property type="entry name" value="P-loop_NTPase"/>
</dbReference>
<dbReference type="Pfam" id="PF02861">
    <property type="entry name" value="Clp_N"/>
    <property type="match status" value="1"/>
</dbReference>
<dbReference type="CDD" id="cd00009">
    <property type="entry name" value="AAA"/>
    <property type="match status" value="1"/>
</dbReference>
<dbReference type="InterPro" id="IPR004176">
    <property type="entry name" value="Clp_R_N"/>
</dbReference>
<dbReference type="Pfam" id="PF10431">
    <property type="entry name" value="ClpB_D2-small"/>
    <property type="match status" value="1"/>
</dbReference>
<dbReference type="InterPro" id="IPR036628">
    <property type="entry name" value="Clp_N_dom_sf"/>
</dbReference>
<accession>A0A8J6IVV3</accession>
<dbReference type="InterPro" id="IPR019489">
    <property type="entry name" value="Clp_ATPase_C"/>
</dbReference>
<protein>
    <submittedName>
        <fullName evidence="10">Type VI secretion system ATPase TssH</fullName>
    </submittedName>
</protein>
<dbReference type="RefSeq" id="WP_186507204.1">
    <property type="nucleotide sequence ID" value="NZ_JACNEP010000009.1"/>
</dbReference>
<dbReference type="InterPro" id="IPR050130">
    <property type="entry name" value="ClpA_ClpB"/>
</dbReference>
<dbReference type="InterPro" id="IPR017729">
    <property type="entry name" value="ATPase_T6SS_ClpV1"/>
</dbReference>
<dbReference type="PRINTS" id="PR00300">
    <property type="entry name" value="CLPPROTEASEA"/>
</dbReference>
<evidence type="ECO:0000256" key="5">
    <source>
        <dbReference type="ARBA" id="ARBA00023186"/>
    </source>
</evidence>
<organism evidence="10 11">
    <name type="scientific">Neptunicella marina</name>
    <dbReference type="NCBI Taxonomy" id="2125989"/>
    <lineage>
        <taxon>Bacteria</taxon>
        <taxon>Pseudomonadati</taxon>
        <taxon>Pseudomonadota</taxon>
        <taxon>Gammaproteobacteria</taxon>
        <taxon>Alteromonadales</taxon>
        <taxon>Alteromonadaceae</taxon>
        <taxon>Neptunicella</taxon>
    </lineage>
</organism>
<feature type="domain" description="Clp ATPase C-terminal" evidence="9">
    <location>
        <begin position="780"/>
        <end position="870"/>
    </location>
</feature>
<evidence type="ECO:0000313" key="11">
    <source>
        <dbReference type="Proteomes" id="UP000601768"/>
    </source>
</evidence>
<dbReference type="Gene3D" id="3.40.50.300">
    <property type="entry name" value="P-loop containing nucleotide triphosphate hydrolases"/>
    <property type="match status" value="3"/>
</dbReference>
<feature type="domain" description="AAA+ ATPase" evidence="8">
    <location>
        <begin position="609"/>
        <end position="770"/>
    </location>
</feature>
<keyword evidence="11" id="KW-1185">Reference proteome</keyword>
<feature type="region of interest" description="Disordered" evidence="7">
    <location>
        <begin position="160"/>
        <end position="179"/>
    </location>
</feature>
<dbReference type="InterPro" id="IPR028299">
    <property type="entry name" value="ClpA/B_CS2"/>
</dbReference>
<keyword evidence="2" id="KW-0677">Repeat</keyword>
<dbReference type="GO" id="GO:0034605">
    <property type="term" value="P:cellular response to heat"/>
    <property type="evidence" value="ECO:0007669"/>
    <property type="project" value="TreeGrafter"/>
</dbReference>
<sequence>MLNVDLKPLIKKLSSYTERSLEAAAGVCVSRGHYEVTIDHMLLVLLEDPSKDFQQILNYFGINLSHIQREINRAVEEIKGGNPGKPVFSPLLVEWIQEAWLLGSIEFGFANIRSGMLITTLLANSRRYGFGQYMDLLDKISADELRLHFNDIVAGSSETSSQLHSSSAPAGNGGSPTDNADSALARFAHNLTEAARNNEIDPIFCRDNEIRQMIDILGRRRKNNPIVVGEAGVGKSAVVEGLALKIANGDVPDFLKEVELVALDLQLLQAGASVKGEFENRLKQVMDEVKSSPKPIILFIDEVHTLIGAGGAAGTGDAANILKPALARGEMRTIAATTFSEYKKYIDKDPALARRFQNIKLDEPSAEQAITILRGLKDIYEKAHGVYVRDDAIESAAFMAERYITGRQLPDKAVDVLDTASARVKLSLSSKPAAIEDMQQQIAMFNRQKDAITRDIASAVITDDGQINELDEVINGIEQQLQITLEKWQQEQQLALKVLELRDQVKQAKAEQQDSSQLQQQLDDCVQELETLQAGTKLVHYETSPETVAQVISDWTGVPLGNMVRDESKRILEFATNMGTRVKGQNHAITSLDEGVRSAKAGLQNPDTPLGVFLFVGPSGVGKTEMALAIADELFGGERFMTTINMSEFQEKHSVSRLIGSPPGYVGYGEGGMLTEAVRQRPYSVVLLDEVEKADLEVMNLFYQVFDKGMLSDSEGRLVDFRNTIVILTSNLATDVITQMGAGDERPPVDVITSAIRPILSNHFKPALLARMQIVPFYPLVGDILKDIVVLKLNKVVKRLQASQDIVLEYSDAVVAQIAERCKEVETGARNIDHIINRTLLPEISTHILQMMHDDSQPQKLNIDIGKDGLFTYQFS</sequence>
<dbReference type="InterPro" id="IPR058680">
    <property type="entry name" value="NBD_SMAX1-like"/>
</dbReference>
<comment type="similarity">
    <text evidence="1">Belongs to the ClpA/ClpB family.</text>
</comment>
<dbReference type="InterPro" id="IPR018368">
    <property type="entry name" value="ClpA/B_CS1"/>
</dbReference>